<gene>
    <name evidence="1" type="ORF">GMARGA_LOCUS12501</name>
</gene>
<sequence>KQKESKPAASTLKQFSKSNLRARILKELCKEEMNEEVLPSKDIKNELEKQSTRSKEYRDLKAIKLLSLTRNVRVTDPLGNHDKVWRENLACNIIEKDKGVNITFKSSIVYDSKLFEQISIQEILDQQASAKSYNYRKNLEIFYLDQLLNNDNSELITWQQLKKAWSENQRSKSWMLGRIKKKKKKKLSVEHWVERNENNSEYLAVRCKHCALNQREKENNCITEIKVKNVKGCIRNMTKNKENWTLPCVLNLLLRRQCVESPSELKLIDSIEIAELKIELINVRYKMSEQSSALVRYAKGLFCMLPTLENLNL</sequence>
<name>A0ABN7UZD3_GIGMA</name>
<dbReference type="Proteomes" id="UP000789901">
    <property type="component" value="Unassembled WGS sequence"/>
</dbReference>
<proteinExistence type="predicted"/>
<keyword evidence="2" id="KW-1185">Reference proteome</keyword>
<dbReference type="EMBL" id="CAJVQB010007654">
    <property type="protein sequence ID" value="CAG8706907.1"/>
    <property type="molecule type" value="Genomic_DNA"/>
</dbReference>
<organism evidence="1 2">
    <name type="scientific">Gigaspora margarita</name>
    <dbReference type="NCBI Taxonomy" id="4874"/>
    <lineage>
        <taxon>Eukaryota</taxon>
        <taxon>Fungi</taxon>
        <taxon>Fungi incertae sedis</taxon>
        <taxon>Mucoromycota</taxon>
        <taxon>Glomeromycotina</taxon>
        <taxon>Glomeromycetes</taxon>
        <taxon>Diversisporales</taxon>
        <taxon>Gigasporaceae</taxon>
        <taxon>Gigaspora</taxon>
    </lineage>
</organism>
<evidence type="ECO:0000313" key="1">
    <source>
        <dbReference type="EMBL" id="CAG8706907.1"/>
    </source>
</evidence>
<protein>
    <submittedName>
        <fullName evidence="1">31115_t:CDS:1</fullName>
    </submittedName>
</protein>
<feature type="non-terminal residue" evidence="1">
    <location>
        <position position="1"/>
    </location>
</feature>
<evidence type="ECO:0000313" key="2">
    <source>
        <dbReference type="Proteomes" id="UP000789901"/>
    </source>
</evidence>
<accession>A0ABN7UZD3</accession>
<reference evidence="1 2" key="1">
    <citation type="submission" date="2021-06" db="EMBL/GenBank/DDBJ databases">
        <authorList>
            <person name="Kallberg Y."/>
            <person name="Tangrot J."/>
            <person name="Rosling A."/>
        </authorList>
    </citation>
    <scope>NUCLEOTIDE SEQUENCE [LARGE SCALE GENOMIC DNA]</scope>
    <source>
        <strain evidence="1 2">120-4 pot B 10/14</strain>
    </source>
</reference>
<comment type="caution">
    <text evidence="1">The sequence shown here is derived from an EMBL/GenBank/DDBJ whole genome shotgun (WGS) entry which is preliminary data.</text>
</comment>